<dbReference type="GO" id="GO:0046872">
    <property type="term" value="F:metal ion binding"/>
    <property type="evidence" value="ECO:0007669"/>
    <property type="project" value="UniProtKB-UniRule"/>
</dbReference>
<dbReference type="EC" id="1.11.1.7" evidence="4 18"/>
<evidence type="ECO:0000256" key="11">
    <source>
        <dbReference type="ARBA" id="ARBA00023157"/>
    </source>
</evidence>
<sequence>MGARLIVIALCSLFLGLCFYPYTASAQLKQNHYANVCPNVEKIVRDAVQKKFKQTFVTVPATIRLFFHDCFVQGCDASIIIQSTGSNKAEKDNPDNLSLAGDGFDTVIKAKAAVDAVPSCKNKVSCADILAMAARDVIALSGGPSYAVELGRLDGLSSKAESVNGKLPQPAFNLNQLNSLFAANGLSQTDMIALSAAHTVGFSHCNRFANRIYNFSGPNTVDPTLNKDYAGQLQSMCPKNVDPNIAINMDPNTPRTFDNVYYKNLQQGKGLFTSDQVLFTDTRSRPTVNTWASSSSVFESAFVTAITKLGRVGVKTGKNGNIRTDCAAFN</sequence>
<dbReference type="InterPro" id="IPR000823">
    <property type="entry name" value="Peroxidase_pln"/>
</dbReference>
<evidence type="ECO:0000256" key="13">
    <source>
        <dbReference type="PIRSR" id="PIRSR600823-1"/>
    </source>
</evidence>
<dbReference type="CDD" id="cd00693">
    <property type="entry name" value="secretory_peroxidase"/>
    <property type="match status" value="1"/>
</dbReference>
<keyword evidence="11 17" id="KW-1015">Disulfide bond</keyword>
<comment type="cofactor">
    <cofactor evidence="15 18">
        <name>Ca(2+)</name>
        <dbReference type="ChEBI" id="CHEBI:29108"/>
    </cofactor>
    <text evidence="15 18">Binds 2 calcium ions per subunit.</text>
</comment>
<evidence type="ECO:0000256" key="5">
    <source>
        <dbReference type="ARBA" id="ARBA00022525"/>
    </source>
</evidence>
<keyword evidence="15 18" id="KW-0106">Calcium</keyword>
<evidence type="ECO:0000256" key="7">
    <source>
        <dbReference type="ARBA" id="ARBA00022617"/>
    </source>
</evidence>
<dbReference type="PANTHER" id="PTHR31517:SF3">
    <property type="entry name" value="PEROXIDASE"/>
    <property type="match status" value="1"/>
</dbReference>
<organism evidence="20 21">
    <name type="scientific">Morella rubra</name>
    <name type="common">Chinese bayberry</name>
    <dbReference type="NCBI Taxonomy" id="262757"/>
    <lineage>
        <taxon>Eukaryota</taxon>
        <taxon>Viridiplantae</taxon>
        <taxon>Streptophyta</taxon>
        <taxon>Embryophyta</taxon>
        <taxon>Tracheophyta</taxon>
        <taxon>Spermatophyta</taxon>
        <taxon>Magnoliopsida</taxon>
        <taxon>eudicotyledons</taxon>
        <taxon>Gunneridae</taxon>
        <taxon>Pentapetalae</taxon>
        <taxon>rosids</taxon>
        <taxon>fabids</taxon>
        <taxon>Fagales</taxon>
        <taxon>Myricaceae</taxon>
        <taxon>Morella</taxon>
    </lineage>
</organism>
<dbReference type="Pfam" id="PF00141">
    <property type="entry name" value="peroxidase"/>
    <property type="match status" value="1"/>
</dbReference>
<evidence type="ECO:0000256" key="16">
    <source>
        <dbReference type="PIRSR" id="PIRSR600823-4"/>
    </source>
</evidence>
<feature type="chain" id="PRO_5025715512" description="Peroxidase" evidence="18">
    <location>
        <begin position="26"/>
        <end position="330"/>
    </location>
</feature>
<feature type="disulfide bond" evidence="17">
    <location>
        <begin position="70"/>
        <end position="75"/>
    </location>
</feature>
<feature type="site" description="Transition state stabilizer" evidence="16">
    <location>
        <position position="64"/>
    </location>
</feature>
<comment type="catalytic activity">
    <reaction evidence="1 18">
        <text>2 a phenolic donor + H2O2 = 2 a phenolic radical donor + 2 H2O</text>
        <dbReference type="Rhea" id="RHEA:56136"/>
        <dbReference type="ChEBI" id="CHEBI:15377"/>
        <dbReference type="ChEBI" id="CHEBI:16240"/>
        <dbReference type="ChEBI" id="CHEBI:139520"/>
        <dbReference type="ChEBI" id="CHEBI:139521"/>
        <dbReference type="EC" id="1.11.1.7"/>
    </reaction>
</comment>
<dbReference type="PROSITE" id="PS50873">
    <property type="entry name" value="PEROXIDASE_4"/>
    <property type="match status" value="1"/>
</dbReference>
<dbReference type="GO" id="GO:0020037">
    <property type="term" value="F:heme binding"/>
    <property type="evidence" value="ECO:0007669"/>
    <property type="project" value="UniProtKB-UniRule"/>
</dbReference>
<feature type="binding site" description="axial binding residue" evidence="15">
    <location>
        <position position="198"/>
    </location>
    <ligand>
        <name>heme b</name>
        <dbReference type="ChEBI" id="CHEBI:60344"/>
    </ligand>
    <ligandPart>
        <name>Fe</name>
        <dbReference type="ChEBI" id="CHEBI:18248"/>
    </ligandPart>
</feature>
<keyword evidence="21" id="KW-1185">Reference proteome</keyword>
<feature type="binding site" evidence="14">
    <location>
        <position position="168"/>
    </location>
    <ligand>
        <name>substrate</name>
    </ligand>
</feature>
<dbReference type="PRINTS" id="PR00461">
    <property type="entry name" value="PLPEROXIDASE"/>
</dbReference>
<evidence type="ECO:0000259" key="19">
    <source>
        <dbReference type="PROSITE" id="PS50873"/>
    </source>
</evidence>
<evidence type="ECO:0000256" key="15">
    <source>
        <dbReference type="PIRSR" id="PIRSR600823-3"/>
    </source>
</evidence>
<evidence type="ECO:0000256" key="8">
    <source>
        <dbReference type="ARBA" id="ARBA00022723"/>
    </source>
</evidence>
<comment type="similarity">
    <text evidence="18">Belongs to the peroxidase family. Classical plant (class III) peroxidase subfamily.</text>
</comment>
<keyword evidence="18" id="KW-0732">Signal</keyword>
<proteinExistence type="inferred from homology"/>
<dbReference type="GO" id="GO:0006979">
    <property type="term" value="P:response to oxidative stress"/>
    <property type="evidence" value="ECO:0007669"/>
    <property type="project" value="UniProtKB-UniRule"/>
</dbReference>
<feature type="binding site" evidence="15">
    <location>
        <position position="69"/>
    </location>
    <ligand>
        <name>Ca(2+)</name>
        <dbReference type="ChEBI" id="CHEBI:29108"/>
        <label>1</label>
    </ligand>
</feature>
<feature type="binding site" evidence="15">
    <location>
        <position position="199"/>
    </location>
    <ligand>
        <name>Ca(2+)</name>
        <dbReference type="ChEBI" id="CHEBI:29108"/>
        <label>2</label>
    </ligand>
</feature>
<comment type="caution">
    <text evidence="20">The sequence shown here is derived from an EMBL/GenBank/DDBJ whole genome shotgun (WGS) entry which is preliminary data.</text>
</comment>
<evidence type="ECO:0000256" key="9">
    <source>
        <dbReference type="ARBA" id="ARBA00023002"/>
    </source>
</evidence>
<feature type="binding site" evidence="15">
    <location>
        <position position="250"/>
    </location>
    <ligand>
        <name>Ca(2+)</name>
        <dbReference type="ChEBI" id="CHEBI:29108"/>
        <label>2</label>
    </ligand>
</feature>
<feature type="binding site" evidence="15">
    <location>
        <position position="72"/>
    </location>
    <ligand>
        <name>Ca(2+)</name>
        <dbReference type="ChEBI" id="CHEBI:29108"/>
        <label>1</label>
    </ligand>
</feature>
<dbReference type="InterPro" id="IPR019793">
    <property type="entry name" value="Peroxidases_heam-ligand_BS"/>
</dbReference>
<feature type="binding site" evidence="15">
    <location>
        <position position="258"/>
    </location>
    <ligand>
        <name>Ca(2+)</name>
        <dbReference type="ChEBI" id="CHEBI:29108"/>
        <label>2</label>
    </ligand>
</feature>
<feature type="disulfide bond" evidence="17">
    <location>
        <begin position="37"/>
        <end position="120"/>
    </location>
</feature>
<dbReference type="AlphaFoldDB" id="A0A6A1VQF0"/>
<comment type="subcellular location">
    <subcellularLocation>
        <location evidence="18">Secreted</location>
    </subcellularLocation>
</comment>
<keyword evidence="8 15" id="KW-0479">Metal-binding</keyword>
<keyword evidence="10 15" id="KW-0408">Iron</keyword>
<dbReference type="EMBL" id="RXIC02000023">
    <property type="protein sequence ID" value="KAB1214885.1"/>
    <property type="molecule type" value="Genomic_DNA"/>
</dbReference>
<feature type="binding site" evidence="15">
    <location>
        <position position="74"/>
    </location>
    <ligand>
        <name>Ca(2+)</name>
        <dbReference type="ChEBI" id="CHEBI:29108"/>
        <label>1</label>
    </ligand>
</feature>
<feature type="binding site" evidence="15">
    <location>
        <position position="78"/>
    </location>
    <ligand>
        <name>Ca(2+)</name>
        <dbReference type="ChEBI" id="CHEBI:29108"/>
        <label>1</label>
    </ligand>
</feature>
<dbReference type="FunFam" id="1.10.420.10:FF:000001">
    <property type="entry name" value="Peroxidase"/>
    <property type="match status" value="1"/>
</dbReference>
<feature type="signal peptide" evidence="18">
    <location>
        <begin position="1"/>
        <end position="25"/>
    </location>
</feature>
<name>A0A6A1VQF0_9ROSI</name>
<feature type="disulfide bond" evidence="17">
    <location>
        <begin position="126"/>
        <end position="326"/>
    </location>
</feature>
<evidence type="ECO:0000256" key="2">
    <source>
        <dbReference type="ARBA" id="ARBA00002322"/>
    </source>
</evidence>
<comment type="function">
    <text evidence="2">Removal of H(2)O(2), oxidation of toxic reductants, biosynthesis and degradation of lignin, suberization, auxin catabolism, response to environmental stresses such as wounding, pathogen attack and oxidative stress. These functions might be dependent on each isozyme/isoform in each plant tissue.</text>
</comment>
<dbReference type="GO" id="GO:0005576">
    <property type="term" value="C:extracellular region"/>
    <property type="evidence" value="ECO:0007669"/>
    <property type="project" value="UniProtKB-SubCell"/>
</dbReference>
<dbReference type="GO" id="GO:0140825">
    <property type="term" value="F:lactoperoxidase activity"/>
    <property type="evidence" value="ECO:0007669"/>
    <property type="project" value="UniProtKB-EC"/>
</dbReference>
<evidence type="ECO:0000256" key="10">
    <source>
        <dbReference type="ARBA" id="ARBA00023004"/>
    </source>
</evidence>
<keyword evidence="5 18" id="KW-0964">Secreted</keyword>
<dbReference type="Gene3D" id="1.10.420.10">
    <property type="entry name" value="Peroxidase, domain 2"/>
    <property type="match status" value="1"/>
</dbReference>
<dbReference type="PROSITE" id="PS00435">
    <property type="entry name" value="PEROXIDASE_1"/>
    <property type="match status" value="1"/>
</dbReference>
<gene>
    <name evidence="20" type="ORF">CJ030_MR5G016635</name>
</gene>
<evidence type="ECO:0000256" key="17">
    <source>
        <dbReference type="PIRSR" id="PIRSR600823-5"/>
    </source>
</evidence>
<accession>A0A6A1VQF0</accession>
<dbReference type="FunFam" id="1.10.520.10:FF:000008">
    <property type="entry name" value="Peroxidase"/>
    <property type="match status" value="1"/>
</dbReference>
<keyword evidence="9 18" id="KW-0560">Oxidoreductase</keyword>
<feature type="binding site" evidence="15">
    <location>
        <position position="76"/>
    </location>
    <ligand>
        <name>Ca(2+)</name>
        <dbReference type="ChEBI" id="CHEBI:29108"/>
        <label>1</label>
    </ligand>
</feature>
<feature type="binding site" evidence="15">
    <location>
        <position position="90"/>
    </location>
    <ligand>
        <name>Ca(2+)</name>
        <dbReference type="ChEBI" id="CHEBI:29108"/>
        <label>1</label>
    </ligand>
</feature>
<dbReference type="InterPro" id="IPR033905">
    <property type="entry name" value="Secretory_peroxidase"/>
</dbReference>
<protein>
    <recommendedName>
        <fullName evidence="4 18">Peroxidase</fullName>
        <ecNumber evidence="4 18">1.11.1.7</ecNumber>
    </recommendedName>
</protein>
<dbReference type="Gene3D" id="1.10.520.10">
    <property type="match status" value="1"/>
</dbReference>
<dbReference type="InterPro" id="IPR019794">
    <property type="entry name" value="Peroxidases_AS"/>
</dbReference>
<reference evidence="20 21" key="1">
    <citation type="journal article" date="2019" name="Plant Biotechnol. J.">
        <title>The red bayberry genome and genetic basis of sex determination.</title>
        <authorList>
            <person name="Jia H.M."/>
            <person name="Jia H.J."/>
            <person name="Cai Q.L."/>
            <person name="Wang Y."/>
            <person name="Zhao H.B."/>
            <person name="Yang W.F."/>
            <person name="Wang G.Y."/>
            <person name="Li Y.H."/>
            <person name="Zhan D.L."/>
            <person name="Shen Y.T."/>
            <person name="Niu Q.F."/>
            <person name="Chang L."/>
            <person name="Qiu J."/>
            <person name="Zhao L."/>
            <person name="Xie H.B."/>
            <person name="Fu W.Y."/>
            <person name="Jin J."/>
            <person name="Li X.W."/>
            <person name="Jiao Y."/>
            <person name="Zhou C.C."/>
            <person name="Tu T."/>
            <person name="Chai C.Y."/>
            <person name="Gao J.L."/>
            <person name="Fan L.J."/>
            <person name="van de Weg E."/>
            <person name="Wang J.Y."/>
            <person name="Gao Z.S."/>
        </authorList>
    </citation>
    <scope>NUCLEOTIDE SEQUENCE [LARGE SCALE GENOMIC DNA]</scope>
    <source>
        <tissue evidence="20">Leaves</tissue>
    </source>
</reference>
<dbReference type="PRINTS" id="PR00458">
    <property type="entry name" value="PEROXIDASE"/>
</dbReference>
<feature type="domain" description="Plant heme peroxidase family profile" evidence="19">
    <location>
        <begin position="27"/>
        <end position="330"/>
    </location>
</feature>
<evidence type="ECO:0000256" key="14">
    <source>
        <dbReference type="PIRSR" id="PIRSR600823-2"/>
    </source>
</evidence>
<keyword evidence="6 18" id="KW-0575">Peroxidase</keyword>
<evidence type="ECO:0000256" key="12">
    <source>
        <dbReference type="ARBA" id="ARBA00023324"/>
    </source>
</evidence>
<evidence type="ECO:0000256" key="4">
    <source>
        <dbReference type="ARBA" id="ARBA00012313"/>
    </source>
</evidence>
<dbReference type="Proteomes" id="UP000516437">
    <property type="component" value="Chromosome 5"/>
</dbReference>
<evidence type="ECO:0000256" key="6">
    <source>
        <dbReference type="ARBA" id="ARBA00022559"/>
    </source>
</evidence>
<evidence type="ECO:0000313" key="20">
    <source>
        <dbReference type="EMBL" id="KAB1214885.1"/>
    </source>
</evidence>
<dbReference type="InterPro" id="IPR010255">
    <property type="entry name" value="Haem_peroxidase_sf"/>
</dbReference>
<evidence type="ECO:0000313" key="21">
    <source>
        <dbReference type="Proteomes" id="UP000516437"/>
    </source>
</evidence>
<feature type="disulfide bond" evidence="17">
    <location>
        <begin position="205"/>
        <end position="237"/>
    </location>
</feature>
<dbReference type="InterPro" id="IPR002016">
    <property type="entry name" value="Haem_peroxidase"/>
</dbReference>
<comment type="similarity">
    <text evidence="3">Belongs to the peroxidase family. Ascorbate peroxidase subfamily.</text>
</comment>
<feature type="binding site" evidence="15">
    <location>
        <position position="253"/>
    </location>
    <ligand>
        <name>Ca(2+)</name>
        <dbReference type="ChEBI" id="CHEBI:29108"/>
        <label>2</label>
    </ligand>
</feature>
<dbReference type="SUPFAM" id="SSF48113">
    <property type="entry name" value="Heme-dependent peroxidases"/>
    <property type="match status" value="1"/>
</dbReference>
<dbReference type="OrthoDB" id="2113341at2759"/>
<keyword evidence="7 18" id="KW-0349">Heme</keyword>
<dbReference type="PANTHER" id="PTHR31517">
    <property type="match status" value="1"/>
</dbReference>
<evidence type="ECO:0000256" key="1">
    <source>
        <dbReference type="ARBA" id="ARBA00000189"/>
    </source>
</evidence>
<dbReference type="GO" id="GO:0042744">
    <property type="term" value="P:hydrogen peroxide catabolic process"/>
    <property type="evidence" value="ECO:0007669"/>
    <property type="project" value="UniProtKB-KW"/>
</dbReference>
<feature type="active site" description="Proton acceptor" evidence="13">
    <location>
        <position position="68"/>
    </location>
</feature>
<comment type="cofactor">
    <cofactor evidence="15 18">
        <name>heme b</name>
        <dbReference type="ChEBI" id="CHEBI:60344"/>
    </cofactor>
    <text evidence="15 18">Binds 1 heme b (iron(II)-protoporphyrin IX) group per subunit.</text>
</comment>
<dbReference type="PROSITE" id="PS00436">
    <property type="entry name" value="PEROXIDASE_2"/>
    <property type="match status" value="1"/>
</dbReference>
<evidence type="ECO:0000256" key="18">
    <source>
        <dbReference type="RuleBase" id="RU362060"/>
    </source>
</evidence>
<evidence type="ECO:0000256" key="3">
    <source>
        <dbReference type="ARBA" id="ARBA00006873"/>
    </source>
</evidence>
<keyword evidence="12 18" id="KW-0376">Hydrogen peroxide</keyword>